<evidence type="ECO:0000313" key="3">
    <source>
        <dbReference type="Proteomes" id="UP000000305"/>
    </source>
</evidence>
<name>E9HR33_DAPPU</name>
<organism evidence="2 3">
    <name type="scientific">Daphnia pulex</name>
    <name type="common">Water flea</name>
    <dbReference type="NCBI Taxonomy" id="6669"/>
    <lineage>
        <taxon>Eukaryota</taxon>
        <taxon>Metazoa</taxon>
        <taxon>Ecdysozoa</taxon>
        <taxon>Arthropoda</taxon>
        <taxon>Crustacea</taxon>
        <taxon>Branchiopoda</taxon>
        <taxon>Diplostraca</taxon>
        <taxon>Cladocera</taxon>
        <taxon>Anomopoda</taxon>
        <taxon>Daphniidae</taxon>
        <taxon>Daphnia</taxon>
    </lineage>
</organism>
<sequence length="281" mass="32161">MSKESFFFFPAKLNPQLLTWYHEYLGFVLGNLAETVENISDQSISNYLEPVAGPSLSAEDPCHNAHTQDCDSELLKILQEAEAVLSQCKFFCSYCKQKNNVKKKKKRVDTIVDILGQKGIQVSQQNLDTGIFPWHDTKQLSVGEDYDLIDTWMLSLRYSKAIVQTKKEMGEFIRSLISLCKDLENDITNYTKIRPVTLLDYSRSVLAKTEIARISEVIDKAVHAFTDVLNLNFSEDLQIDPDDFLERLEQEEYLLEALQELTDDESDAYSEAEDGDESEKE</sequence>
<proteinExistence type="predicted"/>
<dbReference type="EMBL" id="GL732730">
    <property type="protein sequence ID" value="EFX65805.1"/>
    <property type="molecule type" value="Genomic_DNA"/>
</dbReference>
<dbReference type="HOGENOM" id="CLU_991304_0_0_1"/>
<evidence type="ECO:0000313" key="2">
    <source>
        <dbReference type="EMBL" id="EFX65805.1"/>
    </source>
</evidence>
<protein>
    <submittedName>
        <fullName evidence="2">Uncharacterized protein</fullName>
    </submittedName>
</protein>
<keyword evidence="3" id="KW-1185">Reference proteome</keyword>
<dbReference type="Proteomes" id="UP000000305">
    <property type="component" value="Unassembled WGS sequence"/>
</dbReference>
<accession>E9HR33</accession>
<dbReference type="KEGG" id="dpx:DAPPUDRAFT_332837"/>
<reference evidence="2 3" key="1">
    <citation type="journal article" date="2011" name="Science">
        <title>The ecoresponsive genome of Daphnia pulex.</title>
        <authorList>
            <person name="Colbourne J.K."/>
            <person name="Pfrender M.E."/>
            <person name="Gilbert D."/>
            <person name="Thomas W.K."/>
            <person name="Tucker A."/>
            <person name="Oakley T.H."/>
            <person name="Tokishita S."/>
            <person name="Aerts A."/>
            <person name="Arnold G.J."/>
            <person name="Basu M.K."/>
            <person name="Bauer D.J."/>
            <person name="Caceres C.E."/>
            <person name="Carmel L."/>
            <person name="Casola C."/>
            <person name="Choi J.H."/>
            <person name="Detter J.C."/>
            <person name="Dong Q."/>
            <person name="Dusheyko S."/>
            <person name="Eads B.D."/>
            <person name="Frohlich T."/>
            <person name="Geiler-Samerotte K.A."/>
            <person name="Gerlach D."/>
            <person name="Hatcher P."/>
            <person name="Jogdeo S."/>
            <person name="Krijgsveld J."/>
            <person name="Kriventseva E.V."/>
            <person name="Kultz D."/>
            <person name="Laforsch C."/>
            <person name="Lindquist E."/>
            <person name="Lopez J."/>
            <person name="Manak J.R."/>
            <person name="Muller J."/>
            <person name="Pangilinan J."/>
            <person name="Patwardhan R.P."/>
            <person name="Pitluck S."/>
            <person name="Pritham E.J."/>
            <person name="Rechtsteiner A."/>
            <person name="Rho M."/>
            <person name="Rogozin I.B."/>
            <person name="Sakarya O."/>
            <person name="Salamov A."/>
            <person name="Schaack S."/>
            <person name="Shapiro H."/>
            <person name="Shiga Y."/>
            <person name="Skalitzky C."/>
            <person name="Smith Z."/>
            <person name="Souvorov A."/>
            <person name="Sung W."/>
            <person name="Tang Z."/>
            <person name="Tsuchiya D."/>
            <person name="Tu H."/>
            <person name="Vos H."/>
            <person name="Wang M."/>
            <person name="Wolf Y.I."/>
            <person name="Yamagata H."/>
            <person name="Yamada T."/>
            <person name="Ye Y."/>
            <person name="Shaw J.R."/>
            <person name="Andrews J."/>
            <person name="Crease T.J."/>
            <person name="Tang H."/>
            <person name="Lucas S.M."/>
            <person name="Robertson H.M."/>
            <person name="Bork P."/>
            <person name="Koonin E.V."/>
            <person name="Zdobnov E.M."/>
            <person name="Grigoriev I.V."/>
            <person name="Lynch M."/>
            <person name="Boore J.L."/>
        </authorList>
    </citation>
    <scope>NUCLEOTIDE SEQUENCE [LARGE SCALE GENOMIC DNA]</scope>
</reference>
<feature type="region of interest" description="Disordered" evidence="1">
    <location>
        <begin position="261"/>
        <end position="281"/>
    </location>
</feature>
<gene>
    <name evidence="2" type="ORF">DAPPUDRAFT_332837</name>
</gene>
<evidence type="ECO:0000256" key="1">
    <source>
        <dbReference type="SAM" id="MobiDB-lite"/>
    </source>
</evidence>
<dbReference type="AlphaFoldDB" id="E9HR33"/>
<dbReference type="OrthoDB" id="6384150at2759"/>
<dbReference type="InParanoid" id="E9HR33"/>